<dbReference type="EMBL" id="RCHS01004213">
    <property type="protein sequence ID" value="RMX36892.1"/>
    <property type="molecule type" value="Genomic_DNA"/>
</dbReference>
<dbReference type="OrthoDB" id="266518at2759"/>
<dbReference type="OMA" id="HMCLLYA"/>
<evidence type="ECO:0000313" key="8">
    <source>
        <dbReference type="EMBL" id="RMX36892.1"/>
    </source>
</evidence>
<dbReference type="GO" id="GO:0016236">
    <property type="term" value="P:macroautophagy"/>
    <property type="evidence" value="ECO:0007669"/>
    <property type="project" value="TreeGrafter"/>
</dbReference>
<dbReference type="Pfam" id="PF07264">
    <property type="entry name" value="EI24"/>
    <property type="match status" value="1"/>
</dbReference>
<dbReference type="GO" id="GO:0016020">
    <property type="term" value="C:membrane"/>
    <property type="evidence" value="ECO:0007669"/>
    <property type="project" value="UniProtKB-SubCell"/>
</dbReference>
<comment type="subcellular location">
    <subcellularLocation>
        <location evidence="1">Membrane</location>
        <topology evidence="1">Multi-pass membrane protein</topology>
    </subcellularLocation>
</comment>
<evidence type="ECO:0000313" key="9">
    <source>
        <dbReference type="Proteomes" id="UP000275408"/>
    </source>
</evidence>
<keyword evidence="5 7" id="KW-0472">Membrane</keyword>
<keyword evidence="4 7" id="KW-1133">Transmembrane helix</keyword>
<evidence type="ECO:0000256" key="5">
    <source>
        <dbReference type="ARBA" id="ARBA00023136"/>
    </source>
</evidence>
<evidence type="ECO:0000256" key="7">
    <source>
        <dbReference type="SAM" id="Phobius"/>
    </source>
</evidence>
<reference evidence="8 9" key="1">
    <citation type="journal article" date="2018" name="Sci. Rep.">
        <title>Comparative analysis of the Pocillopora damicornis genome highlights role of immune system in coral evolution.</title>
        <authorList>
            <person name="Cunning R."/>
            <person name="Bay R.A."/>
            <person name="Gillette P."/>
            <person name="Baker A.C."/>
            <person name="Traylor-Knowles N."/>
        </authorList>
    </citation>
    <scope>NUCLEOTIDE SEQUENCE [LARGE SCALE GENOMIC DNA]</scope>
    <source>
        <strain evidence="8">RSMAS</strain>
        <tissue evidence="8">Whole animal</tissue>
    </source>
</reference>
<protein>
    <recommendedName>
        <fullName evidence="10">Etoposide-induced protein 2.4 homolog</fullName>
    </recommendedName>
</protein>
<dbReference type="PANTHER" id="PTHR21389:SF0">
    <property type="entry name" value="ETOPOSIDE-INDUCED PROTEIN 2.4 HOMOLOG"/>
    <property type="match status" value="1"/>
</dbReference>
<dbReference type="AlphaFoldDB" id="A0A3M6T6A5"/>
<evidence type="ECO:0000256" key="4">
    <source>
        <dbReference type="ARBA" id="ARBA00022989"/>
    </source>
</evidence>
<evidence type="ECO:0000256" key="6">
    <source>
        <dbReference type="SAM" id="MobiDB-lite"/>
    </source>
</evidence>
<name>A0A3M6T6A5_POCDA</name>
<comment type="caution">
    <text evidence="8">The sequence shown here is derived from an EMBL/GenBank/DDBJ whole genome shotgun (WGS) entry which is preliminary data.</text>
</comment>
<feature type="transmembrane region" description="Helical" evidence="7">
    <location>
        <begin position="261"/>
        <end position="294"/>
    </location>
</feature>
<organism evidence="8 9">
    <name type="scientific">Pocillopora damicornis</name>
    <name type="common">Cauliflower coral</name>
    <name type="synonym">Millepora damicornis</name>
    <dbReference type="NCBI Taxonomy" id="46731"/>
    <lineage>
        <taxon>Eukaryota</taxon>
        <taxon>Metazoa</taxon>
        <taxon>Cnidaria</taxon>
        <taxon>Anthozoa</taxon>
        <taxon>Hexacorallia</taxon>
        <taxon>Scleractinia</taxon>
        <taxon>Astrocoeniina</taxon>
        <taxon>Pocilloporidae</taxon>
        <taxon>Pocillopora</taxon>
    </lineage>
</organism>
<evidence type="ECO:0000256" key="2">
    <source>
        <dbReference type="ARBA" id="ARBA00010970"/>
    </source>
</evidence>
<evidence type="ECO:0008006" key="10">
    <source>
        <dbReference type="Google" id="ProtNLM"/>
    </source>
</evidence>
<feature type="compositionally biased region" description="Basic and acidic residues" evidence="6">
    <location>
        <begin position="56"/>
        <end position="65"/>
    </location>
</feature>
<dbReference type="GO" id="GO:0005783">
    <property type="term" value="C:endoplasmic reticulum"/>
    <property type="evidence" value="ECO:0007669"/>
    <property type="project" value="TreeGrafter"/>
</dbReference>
<evidence type="ECO:0000256" key="3">
    <source>
        <dbReference type="ARBA" id="ARBA00022692"/>
    </source>
</evidence>
<feature type="transmembrane region" description="Helical" evidence="7">
    <location>
        <begin position="195"/>
        <end position="215"/>
    </location>
</feature>
<proteinExistence type="inferred from homology"/>
<dbReference type="Proteomes" id="UP000275408">
    <property type="component" value="Unassembled WGS sequence"/>
</dbReference>
<gene>
    <name evidence="8" type="ORF">pdam_00001011</name>
</gene>
<evidence type="ECO:0000256" key="1">
    <source>
        <dbReference type="ARBA" id="ARBA00004141"/>
    </source>
</evidence>
<dbReference type="InterPro" id="IPR059112">
    <property type="entry name" value="CysZ/EI24"/>
</dbReference>
<keyword evidence="3 7" id="KW-0812">Transmembrane</keyword>
<dbReference type="PANTHER" id="PTHR21389">
    <property type="entry name" value="P53 INDUCED PROTEIN"/>
    <property type="match status" value="1"/>
</dbReference>
<accession>A0A3M6T6A5</accession>
<feature type="transmembrane region" description="Helical" evidence="7">
    <location>
        <begin position="128"/>
        <end position="148"/>
    </location>
</feature>
<comment type="similarity">
    <text evidence="2">Belongs to the EI24 family.</text>
</comment>
<keyword evidence="9" id="KW-1185">Reference proteome</keyword>
<feature type="region of interest" description="Disordered" evidence="6">
    <location>
        <begin position="38"/>
        <end position="65"/>
    </location>
</feature>
<sequence length="343" mass="39020">MSELRPIILGFGHGLKDSLLGTILLLRVNSILEERQTEDQFKTDPQSSRRTRQRGRQNELDKKTDRSTGAKDIYSKMLQCCMLNGGIFWMSIFLFENYILPGLQFFTHFIFNTLVGNAHHQGLWLWRWMGPLLSYLFSALWVLPLFWLSKPLNSLWYQEIADSAYRNTRGRPLGFLASLKKESVSSHISKTVADFFFSFLLQVLFLVQAVVVGFLPIVGPVVSLAHMCLLYSLYSFEYKWVNMGWPAPKRLTYMECNWPYFVGFGLPLAVLTSLAPSTIISGCVFAILFPIFIISGNQAKVVETNQVPVRLFYVVVRLTNKILMGKSVPSRTQSTSPDSTVGT</sequence>
<dbReference type="STRING" id="46731.A0A3M6T6A5"/>